<dbReference type="AlphaFoldDB" id="A0AAE4B9Q3"/>
<organism evidence="1 2">
    <name type="scientific">Bacillus pumilus</name>
    <name type="common">Bacillus mesentericus</name>
    <dbReference type="NCBI Taxonomy" id="1408"/>
    <lineage>
        <taxon>Bacteria</taxon>
        <taxon>Bacillati</taxon>
        <taxon>Bacillota</taxon>
        <taxon>Bacilli</taxon>
        <taxon>Bacillales</taxon>
        <taxon>Bacillaceae</taxon>
        <taxon>Bacillus</taxon>
    </lineage>
</organism>
<dbReference type="RefSeq" id="WP_185854278.1">
    <property type="nucleotide sequence ID" value="NZ_CP160235.1"/>
</dbReference>
<accession>A0AAE4B9Q3</accession>
<protein>
    <submittedName>
        <fullName evidence="1">Uncharacterized protein</fullName>
    </submittedName>
</protein>
<proteinExistence type="predicted"/>
<comment type="caution">
    <text evidence="1">The sequence shown here is derived from an EMBL/GenBank/DDBJ whole genome shotgun (WGS) entry which is preliminary data.</text>
</comment>
<dbReference type="EMBL" id="VKQA01000002">
    <property type="protein sequence ID" value="MDR4250747.1"/>
    <property type="molecule type" value="Genomic_DNA"/>
</dbReference>
<gene>
    <name evidence="1" type="ORF">FO508_10380</name>
</gene>
<sequence>MEYGDIFVAPIANLLDMKRRLESDLGDHEYALMRLELKRTETEIERDRTAARIAELEAEIERRGGRG</sequence>
<evidence type="ECO:0000313" key="2">
    <source>
        <dbReference type="Proteomes" id="UP001182042"/>
    </source>
</evidence>
<dbReference type="Proteomes" id="UP001182042">
    <property type="component" value="Unassembled WGS sequence"/>
</dbReference>
<evidence type="ECO:0000313" key="1">
    <source>
        <dbReference type="EMBL" id="MDR4250747.1"/>
    </source>
</evidence>
<reference evidence="1" key="1">
    <citation type="submission" date="2019-07" db="EMBL/GenBank/DDBJ databases">
        <title>Phylogenomic Reclassification of ATCC Bacillus Strains and Various Taxa within the Genus Bacillus.</title>
        <authorList>
            <person name="Riojas M.A."/>
            <person name="Frank A.M."/>
            <person name="Fenn S.L."/>
            <person name="King S."/>
            <person name="Brower S."/>
            <person name="Hazbon M.H."/>
        </authorList>
    </citation>
    <scope>NUCLEOTIDE SEQUENCE</scope>
    <source>
        <strain evidence="1">ATCC 27142</strain>
    </source>
</reference>
<name>A0AAE4B9Q3_BACPU</name>